<dbReference type="PANTHER" id="PTHR24148:SF73">
    <property type="entry name" value="HET DOMAIN PROTEIN (AFU_ORTHOLOGUE AFUA_8G01020)"/>
    <property type="match status" value="1"/>
</dbReference>
<dbReference type="InterPro" id="IPR010730">
    <property type="entry name" value="HET"/>
</dbReference>
<protein>
    <recommendedName>
        <fullName evidence="1">Heterokaryon incompatibility domain-containing protein</fullName>
    </recommendedName>
</protein>
<feature type="domain" description="Heterokaryon incompatibility" evidence="1">
    <location>
        <begin position="73"/>
        <end position="184"/>
    </location>
</feature>
<keyword evidence="3" id="KW-1185">Reference proteome</keyword>
<accession>A0A2T4B8L3</accession>
<dbReference type="InterPro" id="IPR052895">
    <property type="entry name" value="HetReg/Transcr_Mod"/>
</dbReference>
<gene>
    <name evidence="2" type="ORF">BBK36DRAFT_20400</name>
</gene>
<dbReference type="AlphaFoldDB" id="A0A2T4B8L3"/>
<dbReference type="RefSeq" id="XP_024748948.1">
    <property type="nucleotide sequence ID" value="XM_024897893.1"/>
</dbReference>
<organism evidence="2 3">
    <name type="scientific">Trichoderma citrinoviride</name>
    <dbReference type="NCBI Taxonomy" id="58853"/>
    <lineage>
        <taxon>Eukaryota</taxon>
        <taxon>Fungi</taxon>
        <taxon>Dikarya</taxon>
        <taxon>Ascomycota</taxon>
        <taxon>Pezizomycotina</taxon>
        <taxon>Sordariomycetes</taxon>
        <taxon>Hypocreomycetidae</taxon>
        <taxon>Hypocreales</taxon>
        <taxon>Hypocreaceae</taxon>
        <taxon>Trichoderma</taxon>
    </lineage>
</organism>
<dbReference type="EMBL" id="KZ680214">
    <property type="protein sequence ID" value="PTB65628.1"/>
    <property type="molecule type" value="Genomic_DNA"/>
</dbReference>
<dbReference type="Pfam" id="PF06985">
    <property type="entry name" value="HET"/>
    <property type="match status" value="1"/>
</dbReference>
<dbReference type="OrthoDB" id="4899362at2759"/>
<name>A0A2T4B8L3_9HYPO</name>
<reference evidence="3" key="1">
    <citation type="submission" date="2016-07" db="EMBL/GenBank/DDBJ databases">
        <title>Multiple horizontal gene transfer events from other fungi enriched the ability of initially mycotrophic Trichoderma (Ascomycota) to feed on dead plant biomass.</title>
        <authorList>
            <consortium name="DOE Joint Genome Institute"/>
            <person name="Atanasova L."/>
            <person name="Chenthamara K."/>
            <person name="Zhang J."/>
            <person name="Grujic M."/>
            <person name="Henrissat B."/>
            <person name="Kuo A."/>
            <person name="Aerts A."/>
            <person name="Salamov A."/>
            <person name="Lipzen A."/>
            <person name="Labutti K."/>
            <person name="Barry K."/>
            <person name="Miao Y."/>
            <person name="Rahimi M.J."/>
            <person name="Shen Q."/>
            <person name="Grigoriev I.V."/>
            <person name="Kubicek C.P."/>
            <person name="Druzhinina I.S."/>
        </authorList>
    </citation>
    <scope>NUCLEOTIDE SEQUENCE [LARGE SCALE GENOMIC DNA]</scope>
    <source>
        <strain evidence="3">TUCIM 6016</strain>
    </source>
</reference>
<dbReference type="PANTHER" id="PTHR24148">
    <property type="entry name" value="ANKYRIN REPEAT DOMAIN-CONTAINING PROTEIN 39 HOMOLOG-RELATED"/>
    <property type="match status" value="1"/>
</dbReference>
<sequence>MSALTHNGVARSPILSLLYGRITKTRSPASRIYQPLQPGKIRLLKVLPATDDDDADQIVLKMESVALEDAGPYDILSYVWGDAAAAEISNVVRLNDVNVRITTSLFNALRRYRQHASEIQRFWIDALCVDQTDLTDRSLHVSLMTGIYTRAETIVMWSGEAGDGNTGMLFKTAKARHETAKHRKLLQQQSLDALPVVICGEGPEVMRSLAGVGERVLGLGCRSGGGLMKRLEALGVDDVPSEA</sequence>
<evidence type="ECO:0000259" key="1">
    <source>
        <dbReference type="Pfam" id="PF06985"/>
    </source>
</evidence>
<dbReference type="Proteomes" id="UP000241546">
    <property type="component" value="Unassembled WGS sequence"/>
</dbReference>
<proteinExistence type="predicted"/>
<evidence type="ECO:0000313" key="2">
    <source>
        <dbReference type="EMBL" id="PTB65628.1"/>
    </source>
</evidence>
<dbReference type="GeneID" id="36606011"/>
<evidence type="ECO:0000313" key="3">
    <source>
        <dbReference type="Proteomes" id="UP000241546"/>
    </source>
</evidence>